<dbReference type="RefSeq" id="WP_115268386.1">
    <property type="nucleotide sequence ID" value="NZ_JBNPNB010000004.1"/>
</dbReference>
<keyword evidence="3" id="KW-1185">Reference proteome</keyword>
<dbReference type="GeneID" id="78356191"/>
<dbReference type="EMBL" id="UHFN01000007">
    <property type="protein sequence ID" value="SUN60191.1"/>
    <property type="molecule type" value="Genomic_DNA"/>
</dbReference>
<reference evidence="2 3" key="1">
    <citation type="submission" date="2018-06" db="EMBL/GenBank/DDBJ databases">
        <authorList>
            <consortium name="Pathogen Informatics"/>
            <person name="Doyle S."/>
        </authorList>
    </citation>
    <scope>NUCLEOTIDE SEQUENCE [LARGE SCALE GENOMIC DNA]</scope>
    <source>
        <strain evidence="2 3">NCTC12224</strain>
    </source>
</reference>
<keyword evidence="1" id="KW-0812">Transmembrane</keyword>
<dbReference type="AlphaFoldDB" id="A0A380K515"/>
<evidence type="ECO:0000313" key="3">
    <source>
        <dbReference type="Proteomes" id="UP000254924"/>
    </source>
</evidence>
<keyword evidence="1" id="KW-1133">Transmembrane helix</keyword>
<proteinExistence type="predicted"/>
<dbReference type="Proteomes" id="UP000254924">
    <property type="component" value="Unassembled WGS sequence"/>
</dbReference>
<sequence>MKRIRGLIMPLLISIGFVIAALWNYYSKPLSPFLFACNTIGFVVFSIFIVLIIKQMIDIKRKS</sequence>
<feature type="transmembrane region" description="Helical" evidence="1">
    <location>
        <begin position="7"/>
        <end position="26"/>
    </location>
</feature>
<keyword evidence="1" id="KW-0472">Membrane</keyword>
<name>A0A380K515_9STRE</name>
<gene>
    <name evidence="2" type="ORF">NCTC12224_00745</name>
</gene>
<protein>
    <submittedName>
        <fullName evidence="2">Uncharacterized protein</fullName>
    </submittedName>
</protein>
<feature type="transmembrane region" description="Helical" evidence="1">
    <location>
        <begin position="32"/>
        <end position="53"/>
    </location>
</feature>
<evidence type="ECO:0000313" key="2">
    <source>
        <dbReference type="EMBL" id="SUN60191.1"/>
    </source>
</evidence>
<accession>A0A380K515</accession>
<organism evidence="2 3">
    <name type="scientific">Streptococcus hyointestinalis</name>
    <dbReference type="NCBI Taxonomy" id="1337"/>
    <lineage>
        <taxon>Bacteria</taxon>
        <taxon>Bacillati</taxon>
        <taxon>Bacillota</taxon>
        <taxon>Bacilli</taxon>
        <taxon>Lactobacillales</taxon>
        <taxon>Streptococcaceae</taxon>
        <taxon>Streptococcus</taxon>
    </lineage>
</organism>
<evidence type="ECO:0000256" key="1">
    <source>
        <dbReference type="SAM" id="Phobius"/>
    </source>
</evidence>